<name>A0A1M6T819_9BACT</name>
<protein>
    <recommendedName>
        <fullName evidence="1">SiaC family regulatory phosphoprotein domain-containing protein</fullName>
    </recommendedName>
</protein>
<evidence type="ECO:0000259" key="1">
    <source>
        <dbReference type="Pfam" id="PF09345"/>
    </source>
</evidence>
<organism evidence="2 3">
    <name type="scientific">Desulfatibacillum alkenivorans DSM 16219</name>
    <dbReference type="NCBI Taxonomy" id="1121393"/>
    <lineage>
        <taxon>Bacteria</taxon>
        <taxon>Pseudomonadati</taxon>
        <taxon>Thermodesulfobacteriota</taxon>
        <taxon>Desulfobacteria</taxon>
        <taxon>Desulfobacterales</taxon>
        <taxon>Desulfatibacillaceae</taxon>
        <taxon>Desulfatibacillum</taxon>
    </lineage>
</organism>
<dbReference type="AlphaFoldDB" id="A0A1M6T819"/>
<proteinExistence type="predicted"/>
<feature type="domain" description="SiaC family regulatory phosphoprotein" evidence="1">
    <location>
        <begin position="22"/>
        <end position="84"/>
    </location>
</feature>
<dbReference type="Pfam" id="PF09345">
    <property type="entry name" value="SiaC"/>
    <property type="match status" value="1"/>
</dbReference>
<dbReference type="OrthoDB" id="5521109at2"/>
<gene>
    <name evidence="2" type="ORF">SAMN02745216_03630</name>
</gene>
<evidence type="ECO:0000313" key="3">
    <source>
        <dbReference type="Proteomes" id="UP000183994"/>
    </source>
</evidence>
<dbReference type="STRING" id="1121393.SAMN02745216_03630"/>
<sequence>MENLVFNDLTIEVGEPVSGKIRLDWKGKSNDRQPRKILDPFFVTICDAAKEMQSAIEMHFEDLEYFNSSTITAIIQLIQDLRNKQVPLEIVYDQTMKWQKLSFDALKIFEKKQEGLLKISAIE</sequence>
<evidence type="ECO:0000313" key="2">
    <source>
        <dbReference type="EMBL" id="SHK53103.1"/>
    </source>
</evidence>
<dbReference type="EMBL" id="FQZU01000026">
    <property type="protein sequence ID" value="SHK53103.1"/>
    <property type="molecule type" value="Genomic_DNA"/>
</dbReference>
<dbReference type="RefSeq" id="WP_073477669.1">
    <property type="nucleotide sequence ID" value="NZ_FQZU01000026.1"/>
</dbReference>
<keyword evidence="3" id="KW-1185">Reference proteome</keyword>
<dbReference type="Proteomes" id="UP000183994">
    <property type="component" value="Unassembled WGS sequence"/>
</dbReference>
<accession>A0A1M6T819</accession>
<reference evidence="3" key="1">
    <citation type="submission" date="2016-11" db="EMBL/GenBank/DDBJ databases">
        <authorList>
            <person name="Varghese N."/>
            <person name="Submissions S."/>
        </authorList>
    </citation>
    <scope>NUCLEOTIDE SEQUENCE [LARGE SCALE GENOMIC DNA]</scope>
    <source>
        <strain evidence="3">DSM 16219</strain>
    </source>
</reference>
<dbReference type="InterPro" id="IPR018530">
    <property type="entry name" value="SiaC"/>
</dbReference>